<gene>
    <name evidence="3" type="ordered locus">GLX_15620</name>
    <name evidence="4" type="ordered locus">GLX_21270</name>
</gene>
<dbReference type="PANTHER" id="PTHR37829">
    <property type="entry name" value="PHAGE-LIKE ELEMENT PBSX PROTEIN XKDT"/>
    <property type="match status" value="1"/>
</dbReference>
<reference evidence="5" key="1">
    <citation type="journal article" date="2011" name="J. Bacteriol.">
        <title>Complete genome sequence of NBRC 3288, a unique cellulose-nonproducing strain of Gluconacetobacter xylinus isolated from vinegar.</title>
        <authorList>
            <person name="Ogino H."/>
            <person name="Azuma Y."/>
            <person name="Hosoyama A."/>
            <person name="Nakazawa H."/>
            <person name="Matsutani M."/>
            <person name="Hasegawa A."/>
            <person name="Otsuyama K."/>
            <person name="Matsushita K."/>
            <person name="Fujita N."/>
            <person name="Shirai M."/>
        </authorList>
    </citation>
    <scope>NUCLEOTIDE SEQUENCE [LARGE SCALE GENOMIC DNA]</scope>
    <source>
        <strain evidence="5">NBRC 3288 / BCRC 11682 / LMG 1693</strain>
    </source>
</reference>
<reference evidence="4" key="2">
    <citation type="submission" date="2011-04" db="EMBL/GenBank/DDBJ databases">
        <authorList>
            <consortium name="Gluconacetobacter xylinus genome sequencing consortium"/>
        </authorList>
    </citation>
    <scope>NUCLEOTIDE SEQUENCE</scope>
    <source>
        <strain evidence="4">NBRC 3288</strain>
    </source>
</reference>
<evidence type="ECO:0000259" key="1">
    <source>
        <dbReference type="Pfam" id="PF04865"/>
    </source>
</evidence>
<feature type="domain" description="Baseplate J-like central" evidence="2">
    <location>
        <begin position="196"/>
        <end position="286"/>
    </location>
</feature>
<protein>
    <submittedName>
        <fullName evidence="4">Bacteriophage protein</fullName>
    </submittedName>
</protein>
<dbReference type="PANTHER" id="PTHR37829:SF3">
    <property type="entry name" value="PROTEIN JAYE-RELATED"/>
    <property type="match status" value="1"/>
</dbReference>
<dbReference type="InterPro" id="IPR058531">
    <property type="entry name" value="Baseplate_J_M"/>
</dbReference>
<dbReference type="EMBL" id="AP012159">
    <property type="protein sequence ID" value="BAK84539.1"/>
    <property type="molecule type" value="Genomic_DNA"/>
</dbReference>
<organism evidence="4 5">
    <name type="scientific">Komagataeibacter medellinensis (strain NBRC 3288 / BCRC 11682 / LMG 1693 / Kondo 51)</name>
    <name type="common">Gluconacetobacter medellinensis</name>
    <dbReference type="NCBI Taxonomy" id="634177"/>
    <lineage>
        <taxon>Bacteria</taxon>
        <taxon>Pseudomonadati</taxon>
        <taxon>Pseudomonadota</taxon>
        <taxon>Alphaproteobacteria</taxon>
        <taxon>Acetobacterales</taxon>
        <taxon>Acetobacteraceae</taxon>
        <taxon>Komagataeibacter</taxon>
    </lineage>
</organism>
<feature type="domain" description="Baseplate protein J-like barrel" evidence="1">
    <location>
        <begin position="92"/>
        <end position="169"/>
    </location>
</feature>
<dbReference type="Pfam" id="PF04865">
    <property type="entry name" value="Baseplate_J"/>
    <property type="match status" value="1"/>
</dbReference>
<sequence length="371" mass="38627">MPYQQPTLSDLKSQALNDIVSSNITKGLSLLPRSVLRTLAWCFSNLTWGNYDYLAYCYRQAVPFTATDENLDGWGAMRDILRKDATTASGQVQFTGCTPDVPLPSGTVIMRADGVDYATTADATADASGTLTVPVTCQSTGATGNCDAGVAFSLLTSVSGIPAQGSTPAGMTGSADQETDSEYRTRVLTAYASRAGGGRQSDYVEWAEDVAGVTRAWCNPLAFGPGTVTVYVMLDDAQEENGGYPQGTDGCATNETRYTVATGDQLAVANAIWTEQPVTALVAVCAPKPFPVDVIVANLSPNTATQIAAMKTALSDLYFRSGTPLGMTLEQSDIESALISTGASFTIASPSGPVSIPVGSLPSVGNLVATS</sequence>
<dbReference type="KEGG" id="gxy:GLX_21270"/>
<dbReference type="eggNOG" id="COG3299">
    <property type="taxonomic scope" value="Bacteria"/>
</dbReference>
<evidence type="ECO:0000313" key="5">
    <source>
        <dbReference type="Proteomes" id="UP000009044"/>
    </source>
</evidence>
<dbReference type="STRING" id="634177.GLX_15620"/>
<dbReference type="HOGENOM" id="CLU_039609_1_1_5"/>
<evidence type="ECO:0000313" key="4">
    <source>
        <dbReference type="EMBL" id="BAK84539.1"/>
    </source>
</evidence>
<name>G2I0T1_KOMMN</name>
<dbReference type="EMBL" id="AP012159">
    <property type="protein sequence ID" value="BAK83974.1"/>
    <property type="molecule type" value="Genomic_DNA"/>
</dbReference>
<dbReference type="RefSeq" id="WP_014105516.1">
    <property type="nucleotide sequence ID" value="NC_016027.1"/>
</dbReference>
<dbReference type="AlphaFoldDB" id="G2I0T1"/>
<proteinExistence type="predicted"/>
<dbReference type="PATRIC" id="fig|634177.7.peg.1787"/>
<dbReference type="KEGG" id="gxy:GLX_15620"/>
<dbReference type="InterPro" id="IPR052399">
    <property type="entry name" value="Phage_Baseplate_Assmbl_Protein"/>
</dbReference>
<dbReference type="Pfam" id="PF26078">
    <property type="entry name" value="Baseplate_J_M"/>
    <property type="match status" value="1"/>
</dbReference>
<accession>G2I0T1</accession>
<dbReference type="Proteomes" id="UP000009044">
    <property type="component" value="Chromosome"/>
</dbReference>
<dbReference type="InterPro" id="IPR006949">
    <property type="entry name" value="Barrel_Baseplate_J-like"/>
</dbReference>
<evidence type="ECO:0000259" key="2">
    <source>
        <dbReference type="Pfam" id="PF26078"/>
    </source>
</evidence>
<evidence type="ECO:0000313" key="3">
    <source>
        <dbReference type="EMBL" id="BAK83974.1"/>
    </source>
</evidence>